<dbReference type="SUPFAM" id="SSF141371">
    <property type="entry name" value="PilZ domain-like"/>
    <property type="match status" value="1"/>
</dbReference>
<dbReference type="RefSeq" id="WP_017054078.1">
    <property type="nucleotide sequence ID" value="NZ_AJYW02000129.1"/>
</dbReference>
<name>A0A1E5CYX9_9VIBR</name>
<protein>
    <submittedName>
        <fullName evidence="2">Pilus assembly protein PilZ</fullName>
    </submittedName>
</protein>
<dbReference type="Proteomes" id="UP000094165">
    <property type="component" value="Unassembled WGS sequence"/>
</dbReference>
<proteinExistence type="predicted"/>
<dbReference type="InterPro" id="IPR009875">
    <property type="entry name" value="PilZ_domain"/>
</dbReference>
<organism evidence="2 3">
    <name type="scientific">Vibrio genomosp. F6 str. FF-238</name>
    <dbReference type="NCBI Taxonomy" id="1191298"/>
    <lineage>
        <taxon>Bacteria</taxon>
        <taxon>Pseudomonadati</taxon>
        <taxon>Pseudomonadota</taxon>
        <taxon>Gammaproteobacteria</taxon>
        <taxon>Vibrionales</taxon>
        <taxon>Vibrionaceae</taxon>
        <taxon>Vibrio</taxon>
    </lineage>
</organism>
<gene>
    <name evidence="2" type="ORF">A130_16240</name>
</gene>
<evidence type="ECO:0000313" key="3">
    <source>
        <dbReference type="Proteomes" id="UP000094165"/>
    </source>
</evidence>
<accession>A0A1E5CYX9</accession>
<dbReference type="EMBL" id="AJYW02000129">
    <property type="protein sequence ID" value="OEE76027.1"/>
    <property type="molecule type" value="Genomic_DNA"/>
</dbReference>
<evidence type="ECO:0000313" key="2">
    <source>
        <dbReference type="EMBL" id="OEE76027.1"/>
    </source>
</evidence>
<feature type="domain" description="PilZ" evidence="1">
    <location>
        <begin position="470"/>
        <end position="562"/>
    </location>
</feature>
<evidence type="ECO:0000259" key="1">
    <source>
        <dbReference type="Pfam" id="PF07238"/>
    </source>
</evidence>
<sequence>MQQSEILSLTERLISTYHADDFDYVLSQITNGEPPSVKLLVKMELNRIMAPCSKKIDLRGKVQGECREYELDGIQHWLDDVAFNAYHKNTRRFGSYTEGVWEALNNTKNNFRVLNQQPNAKQSKSITNPDSPYEAEPIHLGYSLKRQENRLKVFSQVKIELPKSQVIHGLSVDLSGSGARFKVPSAFDYNLGQEIAVTFTELMKQSEVVGIDKPIVYRILGIDDSHENDAIKFLRTMRLTETDIVNQVITESLTSNSKKTRHDNQDKIIQARTRGYEHAYLKHTGNLPLFFSGSELKLALLTDNNQPLWQYWHDERNQQAFGTLFNSERMDLLTRPGLKGSSNVIYSFTHTHQNKTLFYSMMLPEASREQRQLFWHIGAKRPSWKAFRLSIFELSEEESQSLAQHSTELNDSSQGLTHCGILQEIGNEQSSSDYLLTERPRLASNELNQFRHSRQILGQPKAIFFDAQGRRKEPRYQFKSPVEITTSDALPFTGHSIDISKHGISLILDTAAPLKAGDSLSVNLKELQLYDKSLPLGEVPYQVIRISPNARCVQLAIENTSRTTKTIAFFNSIIEHNKDKLKEVHELLASNSLLESLHNSLLNKIVSSPIFIDKHDSNLRTKVIGVNYPLPNHLVLLAKLGHEECLSLEPIFKGRSNSLLATPLKRIEGAELQYHEVYIAAIKFGGKLQSIHTKLSDDFKHARERIDFIKKAKEMGEVYVLRISGAPVFNSTTSLLQYDIDELTQVSIHDAGKLDKEIRSIIGYGEIVDITEEVMIRLELT</sequence>
<dbReference type="GO" id="GO:0035438">
    <property type="term" value="F:cyclic-di-GMP binding"/>
    <property type="evidence" value="ECO:0007669"/>
    <property type="project" value="InterPro"/>
</dbReference>
<dbReference type="Pfam" id="PF07238">
    <property type="entry name" value="PilZ"/>
    <property type="match status" value="2"/>
</dbReference>
<feature type="domain" description="PilZ" evidence="1">
    <location>
        <begin position="145"/>
        <end position="233"/>
    </location>
</feature>
<dbReference type="AlphaFoldDB" id="A0A1E5CYX9"/>
<dbReference type="Gene3D" id="2.40.10.220">
    <property type="entry name" value="predicted glycosyltransferase like domains"/>
    <property type="match status" value="1"/>
</dbReference>
<reference evidence="2 3" key="1">
    <citation type="journal article" date="2012" name="Science">
        <title>Ecological populations of bacteria act as socially cohesive units of antibiotic production and resistance.</title>
        <authorList>
            <person name="Cordero O.X."/>
            <person name="Wildschutte H."/>
            <person name="Kirkup B."/>
            <person name="Proehl S."/>
            <person name="Ngo L."/>
            <person name="Hussain F."/>
            <person name="Le Roux F."/>
            <person name="Mincer T."/>
            <person name="Polz M.F."/>
        </authorList>
    </citation>
    <scope>NUCLEOTIDE SEQUENCE [LARGE SCALE GENOMIC DNA]</scope>
    <source>
        <strain evidence="2 3">FF-238</strain>
    </source>
</reference>
<keyword evidence="3" id="KW-1185">Reference proteome</keyword>
<comment type="caution">
    <text evidence="2">The sequence shown here is derived from an EMBL/GenBank/DDBJ whole genome shotgun (WGS) entry which is preliminary data.</text>
</comment>